<accession>A0A1I7WEG4</accession>
<dbReference type="WBParaSite" id="Hba_03338">
    <property type="protein sequence ID" value="Hba_03338"/>
    <property type="gene ID" value="Hba_03338"/>
</dbReference>
<dbReference type="Proteomes" id="UP000095283">
    <property type="component" value="Unplaced"/>
</dbReference>
<keyword evidence="1" id="KW-0812">Transmembrane</keyword>
<keyword evidence="1" id="KW-0472">Membrane</keyword>
<dbReference type="AlphaFoldDB" id="A0A1I7WEG4"/>
<name>A0A1I7WEG4_HETBA</name>
<feature type="transmembrane region" description="Helical" evidence="1">
    <location>
        <begin position="6"/>
        <end position="26"/>
    </location>
</feature>
<evidence type="ECO:0000256" key="1">
    <source>
        <dbReference type="SAM" id="Phobius"/>
    </source>
</evidence>
<evidence type="ECO:0000313" key="2">
    <source>
        <dbReference type="Proteomes" id="UP000095283"/>
    </source>
</evidence>
<protein>
    <submittedName>
        <fullName evidence="3">Uncharacterized protein</fullName>
    </submittedName>
</protein>
<proteinExistence type="predicted"/>
<sequence>MTGYIPIYIPVILAKICSCCVVEKFYCKIKVRYKLSELLHIKLR</sequence>
<evidence type="ECO:0000313" key="3">
    <source>
        <dbReference type="WBParaSite" id="Hba_03338"/>
    </source>
</evidence>
<organism evidence="2 3">
    <name type="scientific">Heterorhabditis bacteriophora</name>
    <name type="common">Entomopathogenic nematode worm</name>
    <dbReference type="NCBI Taxonomy" id="37862"/>
    <lineage>
        <taxon>Eukaryota</taxon>
        <taxon>Metazoa</taxon>
        <taxon>Ecdysozoa</taxon>
        <taxon>Nematoda</taxon>
        <taxon>Chromadorea</taxon>
        <taxon>Rhabditida</taxon>
        <taxon>Rhabditina</taxon>
        <taxon>Rhabditomorpha</taxon>
        <taxon>Strongyloidea</taxon>
        <taxon>Heterorhabditidae</taxon>
        <taxon>Heterorhabditis</taxon>
    </lineage>
</organism>
<keyword evidence="2" id="KW-1185">Reference proteome</keyword>
<keyword evidence="1" id="KW-1133">Transmembrane helix</keyword>
<reference evidence="3" key="1">
    <citation type="submission" date="2016-11" db="UniProtKB">
        <authorList>
            <consortium name="WormBaseParasite"/>
        </authorList>
    </citation>
    <scope>IDENTIFICATION</scope>
</reference>